<comment type="similarity">
    <text evidence="2">Belongs to the glycosyltransferase 32 family.</text>
</comment>
<comment type="subcellular location">
    <subcellularLocation>
        <location evidence="10">Endomembrane system</location>
        <topology evidence="10">Single-pass type II membrane protein</topology>
    </subcellularLocation>
    <subcellularLocation>
        <location evidence="1">Golgi apparatus membrane</location>
        <topology evidence="1">Single-pass membrane protein</topology>
    </subcellularLocation>
</comment>
<evidence type="ECO:0000256" key="2">
    <source>
        <dbReference type="ARBA" id="ARBA00009003"/>
    </source>
</evidence>
<feature type="chain" id="PRO_5040871426" description="Alpha-1,6-mannosyltransferase" evidence="12">
    <location>
        <begin position="24"/>
        <end position="442"/>
    </location>
</feature>
<evidence type="ECO:0008006" key="15">
    <source>
        <dbReference type="Google" id="ProtNLM"/>
    </source>
</evidence>
<evidence type="ECO:0000256" key="10">
    <source>
        <dbReference type="ARBA" id="ARBA00060399"/>
    </source>
</evidence>
<feature type="region of interest" description="Disordered" evidence="11">
    <location>
        <begin position="46"/>
        <end position="66"/>
    </location>
</feature>
<dbReference type="SUPFAM" id="SSF53448">
    <property type="entry name" value="Nucleotide-diphospho-sugar transferases"/>
    <property type="match status" value="1"/>
</dbReference>
<evidence type="ECO:0000256" key="3">
    <source>
        <dbReference type="ARBA" id="ARBA00022676"/>
    </source>
</evidence>
<evidence type="ECO:0000256" key="8">
    <source>
        <dbReference type="ARBA" id="ARBA00023034"/>
    </source>
</evidence>
<dbReference type="InterPro" id="IPR029044">
    <property type="entry name" value="Nucleotide-diphossugar_trans"/>
</dbReference>
<evidence type="ECO:0000313" key="13">
    <source>
        <dbReference type="EMBL" id="CAG8404916.1"/>
    </source>
</evidence>
<keyword evidence="7" id="KW-1133">Transmembrane helix</keyword>
<dbReference type="InterPro" id="IPR007577">
    <property type="entry name" value="GlycoTrfase_DXD_sugar-bd_CS"/>
</dbReference>
<dbReference type="FunFam" id="3.90.550.20:FF:000002">
    <property type="entry name" value="Initiation-specific alpha-1,6-mannosyltransferase"/>
    <property type="match status" value="1"/>
</dbReference>
<evidence type="ECO:0000256" key="7">
    <source>
        <dbReference type="ARBA" id="ARBA00022989"/>
    </source>
</evidence>
<dbReference type="Pfam" id="PF04488">
    <property type="entry name" value="Gly_transf_sug"/>
    <property type="match status" value="1"/>
</dbReference>
<evidence type="ECO:0000256" key="4">
    <source>
        <dbReference type="ARBA" id="ARBA00022679"/>
    </source>
</evidence>
<name>A0A9W4NSR3_9EURO</name>
<keyword evidence="3" id="KW-0328">Glycosyltransferase</keyword>
<evidence type="ECO:0000313" key="14">
    <source>
        <dbReference type="Proteomes" id="UP001152649"/>
    </source>
</evidence>
<dbReference type="PANTHER" id="PTHR31834:SF1">
    <property type="entry name" value="INITIATION-SPECIFIC ALPHA-1,6-MANNOSYLTRANSFERASE"/>
    <property type="match status" value="1"/>
</dbReference>
<evidence type="ECO:0000256" key="6">
    <source>
        <dbReference type="ARBA" id="ARBA00022968"/>
    </source>
</evidence>
<comment type="caution">
    <text evidence="13">The sequence shown here is derived from an EMBL/GenBank/DDBJ whole genome shotgun (WGS) entry which is preliminary data.</text>
</comment>
<dbReference type="GO" id="GO:0000136">
    <property type="term" value="C:mannan polymerase complex"/>
    <property type="evidence" value="ECO:0007669"/>
    <property type="project" value="TreeGrafter"/>
</dbReference>
<keyword evidence="5" id="KW-0812">Transmembrane</keyword>
<organism evidence="13 14">
    <name type="scientific">Penicillium salamii</name>
    <dbReference type="NCBI Taxonomy" id="1612424"/>
    <lineage>
        <taxon>Eukaryota</taxon>
        <taxon>Fungi</taxon>
        <taxon>Dikarya</taxon>
        <taxon>Ascomycota</taxon>
        <taxon>Pezizomycotina</taxon>
        <taxon>Eurotiomycetes</taxon>
        <taxon>Eurotiomycetidae</taxon>
        <taxon>Eurotiales</taxon>
        <taxon>Aspergillaceae</taxon>
        <taxon>Penicillium</taxon>
    </lineage>
</organism>
<dbReference type="GO" id="GO:0000009">
    <property type="term" value="F:alpha-1,6-mannosyltransferase activity"/>
    <property type="evidence" value="ECO:0007669"/>
    <property type="project" value="InterPro"/>
</dbReference>
<dbReference type="AlphaFoldDB" id="A0A9W4NSR3"/>
<dbReference type="InterPro" id="IPR039367">
    <property type="entry name" value="Och1-like"/>
</dbReference>
<evidence type="ECO:0000256" key="5">
    <source>
        <dbReference type="ARBA" id="ARBA00022692"/>
    </source>
</evidence>
<dbReference type="OrthoDB" id="411251at2759"/>
<dbReference type="Gene3D" id="3.90.550.20">
    <property type="match status" value="1"/>
</dbReference>
<keyword evidence="6" id="KW-0735">Signal-anchor</keyword>
<evidence type="ECO:0000256" key="9">
    <source>
        <dbReference type="ARBA" id="ARBA00023136"/>
    </source>
</evidence>
<dbReference type="PANTHER" id="PTHR31834">
    <property type="entry name" value="INITIATION-SPECIFIC ALPHA-1,6-MANNOSYLTRANSFERASE"/>
    <property type="match status" value="1"/>
</dbReference>
<keyword evidence="14" id="KW-1185">Reference proteome</keyword>
<feature type="signal peptide" evidence="12">
    <location>
        <begin position="1"/>
        <end position="23"/>
    </location>
</feature>
<evidence type="ECO:0000256" key="11">
    <source>
        <dbReference type="SAM" id="MobiDB-lite"/>
    </source>
</evidence>
<gene>
    <name evidence="13" type="ORF">PSALAMII_LOCUS8178</name>
</gene>
<dbReference type="EMBL" id="CAJVPG010000422">
    <property type="protein sequence ID" value="CAG8404916.1"/>
    <property type="molecule type" value="Genomic_DNA"/>
</dbReference>
<keyword evidence="9" id="KW-0472">Membrane</keyword>
<reference evidence="13" key="1">
    <citation type="submission" date="2021-07" db="EMBL/GenBank/DDBJ databases">
        <authorList>
            <person name="Branca A.L. A."/>
        </authorList>
    </citation>
    <scope>NUCLEOTIDE SEQUENCE</scope>
</reference>
<keyword evidence="8" id="KW-0333">Golgi apparatus</keyword>
<sequence>MITPRKVLLALIVVVTFLVVLRSFRTPELPGAPGYKPVKKISEEEADTLAKSQRKTPPQGRAQLPLGASPAAPLRERLRYQFPYELEEPFPAYIWQTWKYNPSSMWFDEDLRGPEASWSEMHPGFAHEVIPDNTQAHLIKYLYGSIPEVYEAYNSLPLGVMKADFFRYLVLLARGGVYSDIDTTALKPAHTWLPEELDRSTIGFIIGIEADPDRPDWHDWYTRRLQFCQWTIVSKPGHPILRDMVAYVTEHALRMKKAGILRVGKMDRTIMEFTGPGAWTDAVFRYFNNPAYFNIQPGDKNITYEDFSHQTIHRKVGDVVVLPITSFSPGVGQMGAGDTEDPMAFVKHNFGGMYILSPWIHFLPKRKDSNLFSLQEHGKQIQRCESDTLVQLTSVSSIVKPNYAPILFSNISLPPSRLITLYLLAESVHVTVLSTMMFIRWY</sequence>
<dbReference type="GO" id="GO:0006487">
    <property type="term" value="P:protein N-linked glycosylation"/>
    <property type="evidence" value="ECO:0007669"/>
    <property type="project" value="TreeGrafter"/>
</dbReference>
<keyword evidence="4" id="KW-0808">Transferase</keyword>
<evidence type="ECO:0000256" key="12">
    <source>
        <dbReference type="SAM" id="SignalP"/>
    </source>
</evidence>
<proteinExistence type="inferred from homology"/>
<protein>
    <recommendedName>
        <fullName evidence="15">Alpha-1,6-mannosyltransferase</fullName>
    </recommendedName>
</protein>
<dbReference type="Proteomes" id="UP001152649">
    <property type="component" value="Unassembled WGS sequence"/>
</dbReference>
<keyword evidence="12" id="KW-0732">Signal</keyword>
<evidence type="ECO:0000256" key="1">
    <source>
        <dbReference type="ARBA" id="ARBA00004194"/>
    </source>
</evidence>
<accession>A0A9W4NSR3</accession>